<feature type="compositionally biased region" description="Polar residues" evidence="5">
    <location>
        <begin position="27"/>
        <end position="41"/>
    </location>
</feature>
<dbReference type="GO" id="GO:0008270">
    <property type="term" value="F:zinc ion binding"/>
    <property type="evidence" value="ECO:0007669"/>
    <property type="project" value="UniProtKB-KW"/>
</dbReference>
<evidence type="ECO:0000256" key="5">
    <source>
        <dbReference type="SAM" id="MobiDB-lite"/>
    </source>
</evidence>
<feature type="compositionally biased region" description="Acidic residues" evidence="5">
    <location>
        <begin position="106"/>
        <end position="119"/>
    </location>
</feature>
<keyword evidence="1" id="KW-0479">Metal-binding</keyword>
<accession>A0A9P0B777</accession>
<protein>
    <recommendedName>
        <fullName evidence="6">C2H2-type domain-containing protein</fullName>
    </recommendedName>
</protein>
<name>A0A9P0B777_BRAAE</name>
<feature type="domain" description="C2H2-type" evidence="6">
    <location>
        <begin position="220"/>
        <end position="241"/>
    </location>
</feature>
<keyword evidence="4" id="KW-0862">Zinc</keyword>
<evidence type="ECO:0000256" key="2">
    <source>
        <dbReference type="ARBA" id="ARBA00022737"/>
    </source>
</evidence>
<feature type="compositionally biased region" description="Basic and acidic residues" evidence="5">
    <location>
        <begin position="1"/>
        <end position="11"/>
    </location>
</feature>
<evidence type="ECO:0000256" key="3">
    <source>
        <dbReference type="ARBA" id="ARBA00022771"/>
    </source>
</evidence>
<evidence type="ECO:0000259" key="6">
    <source>
        <dbReference type="PROSITE" id="PS00028"/>
    </source>
</evidence>
<dbReference type="Pfam" id="PF00096">
    <property type="entry name" value="zf-C2H2"/>
    <property type="match status" value="1"/>
</dbReference>
<dbReference type="OrthoDB" id="6782577at2759"/>
<feature type="region of interest" description="Disordered" evidence="5">
    <location>
        <begin position="100"/>
        <end position="119"/>
    </location>
</feature>
<dbReference type="PANTHER" id="PTHR24379">
    <property type="entry name" value="KRAB AND ZINC FINGER DOMAIN-CONTAINING"/>
    <property type="match status" value="1"/>
</dbReference>
<dbReference type="AlphaFoldDB" id="A0A9P0B777"/>
<dbReference type="Proteomes" id="UP001154078">
    <property type="component" value="Chromosome 5"/>
</dbReference>
<dbReference type="InterPro" id="IPR036236">
    <property type="entry name" value="Znf_C2H2_sf"/>
</dbReference>
<keyword evidence="8" id="KW-1185">Reference proteome</keyword>
<dbReference type="Gene3D" id="3.30.160.60">
    <property type="entry name" value="Classic Zinc Finger"/>
    <property type="match status" value="4"/>
</dbReference>
<dbReference type="SUPFAM" id="SSF57667">
    <property type="entry name" value="beta-beta-alpha zinc fingers"/>
    <property type="match status" value="2"/>
</dbReference>
<dbReference type="PANTHER" id="PTHR24379:SF121">
    <property type="entry name" value="C2H2-TYPE DOMAIN-CONTAINING PROTEIN"/>
    <property type="match status" value="1"/>
</dbReference>
<evidence type="ECO:0000256" key="1">
    <source>
        <dbReference type="ARBA" id="ARBA00022723"/>
    </source>
</evidence>
<evidence type="ECO:0000313" key="8">
    <source>
        <dbReference type="Proteomes" id="UP001154078"/>
    </source>
</evidence>
<dbReference type="InterPro" id="IPR013087">
    <property type="entry name" value="Znf_C2H2_type"/>
</dbReference>
<dbReference type="SMART" id="SM00355">
    <property type="entry name" value="ZnF_C2H2"/>
    <property type="match status" value="7"/>
</dbReference>
<organism evidence="7 8">
    <name type="scientific">Brassicogethes aeneus</name>
    <name type="common">Rape pollen beetle</name>
    <name type="synonym">Meligethes aeneus</name>
    <dbReference type="NCBI Taxonomy" id="1431903"/>
    <lineage>
        <taxon>Eukaryota</taxon>
        <taxon>Metazoa</taxon>
        <taxon>Ecdysozoa</taxon>
        <taxon>Arthropoda</taxon>
        <taxon>Hexapoda</taxon>
        <taxon>Insecta</taxon>
        <taxon>Pterygota</taxon>
        <taxon>Neoptera</taxon>
        <taxon>Endopterygota</taxon>
        <taxon>Coleoptera</taxon>
        <taxon>Polyphaga</taxon>
        <taxon>Cucujiformia</taxon>
        <taxon>Nitidulidae</taxon>
        <taxon>Meligethinae</taxon>
        <taxon>Brassicogethes</taxon>
    </lineage>
</organism>
<dbReference type="PROSITE" id="PS00028">
    <property type="entry name" value="ZINC_FINGER_C2H2_1"/>
    <property type="match status" value="1"/>
</dbReference>
<keyword evidence="2" id="KW-0677">Repeat</keyword>
<feature type="region of interest" description="Disordered" evidence="5">
    <location>
        <begin position="1"/>
        <end position="83"/>
    </location>
</feature>
<evidence type="ECO:0000256" key="4">
    <source>
        <dbReference type="ARBA" id="ARBA00022833"/>
    </source>
</evidence>
<reference evidence="7" key="1">
    <citation type="submission" date="2021-12" db="EMBL/GenBank/DDBJ databases">
        <authorList>
            <person name="King R."/>
        </authorList>
    </citation>
    <scope>NUCLEOTIDE SEQUENCE</scope>
</reference>
<proteinExistence type="predicted"/>
<evidence type="ECO:0000313" key="7">
    <source>
        <dbReference type="EMBL" id="CAH0556818.1"/>
    </source>
</evidence>
<sequence length="435" mass="51044">MKQVIVKKEPEELVDDSERDISINYDKPSTSSDQEMPSTSGMAIKQKIKKELHDSDNSMDYDESGVKEEPETSTDEDNFDGAKQTKLILEAKYEEFLDKGSKINDGDEECDDSDHGDESENFLYNIKEEGDNSESSVEDNKNYLYIKDEGKDENEAMFETKIEVKYHGVEYNDISAVKSGADSEVVNKNILAKIVLPKESHEEQYLKPRGKVGEQHFFKCDNCPKEYQTKTDLLRHKKYVHIKDGLEKFKCNSCDYMTVKKSDFNSHSKIHDKEKYLKCHFCEYVSPHKRNLNAHILKNHQFENKIKITNKIFQCTKCLYSTVYKSHYDNHILVCLKLKDEKFYECHICNYRTILKRNLTGHIKTHSKIKELKCIFCQYQCNKKSTLDNHILFKHSDMLNESNKYIITSKIHHCQKCKYKSTYKDHLKRHLKTHV</sequence>
<gene>
    <name evidence="7" type="ORF">MELIAE_LOCUS7683</name>
</gene>
<dbReference type="EMBL" id="OV121136">
    <property type="protein sequence ID" value="CAH0556818.1"/>
    <property type="molecule type" value="Genomic_DNA"/>
</dbReference>
<keyword evidence="3" id="KW-0863">Zinc-finger</keyword>